<protein>
    <submittedName>
        <fullName evidence="1">Uncharacterized protein</fullName>
    </submittedName>
</protein>
<sequence length="116" mass="12801">MSIIEFIKPKSNNEGRPMRLPLPKYIFAKTLAPTPVFDEIKSANTKSKIIGIDNLNNSGSFGVINKLACSSVLKNFLQKSRRDAKNITKIDNPAPTPPKNKTEIIVDFLSIGIICT</sequence>
<reference evidence="1" key="1">
    <citation type="submission" date="2006-10" db="EMBL/GenBank/DDBJ databases">
        <authorList>
            <person name="Amadeo P."/>
            <person name="Zhao Q."/>
            <person name="Wortman J."/>
            <person name="Fraser-Liggett C."/>
            <person name="Carlton J."/>
        </authorList>
    </citation>
    <scope>NUCLEOTIDE SEQUENCE</scope>
    <source>
        <strain evidence="1">G3</strain>
    </source>
</reference>
<reference evidence="1" key="2">
    <citation type="journal article" date="2007" name="Science">
        <title>Draft genome sequence of the sexually transmitted pathogen Trichomonas vaginalis.</title>
        <authorList>
            <person name="Carlton J.M."/>
            <person name="Hirt R.P."/>
            <person name="Silva J.C."/>
            <person name="Delcher A.L."/>
            <person name="Schatz M."/>
            <person name="Zhao Q."/>
            <person name="Wortman J.R."/>
            <person name="Bidwell S.L."/>
            <person name="Alsmark U.C.M."/>
            <person name="Besteiro S."/>
            <person name="Sicheritz-Ponten T."/>
            <person name="Noel C.J."/>
            <person name="Dacks J.B."/>
            <person name="Foster P.G."/>
            <person name="Simillion C."/>
            <person name="Van de Peer Y."/>
            <person name="Miranda-Saavedra D."/>
            <person name="Barton G.J."/>
            <person name="Westrop G.D."/>
            <person name="Mueller S."/>
            <person name="Dessi D."/>
            <person name="Fiori P.L."/>
            <person name="Ren Q."/>
            <person name="Paulsen I."/>
            <person name="Zhang H."/>
            <person name="Bastida-Corcuera F.D."/>
            <person name="Simoes-Barbosa A."/>
            <person name="Brown M.T."/>
            <person name="Hayes R.D."/>
            <person name="Mukherjee M."/>
            <person name="Okumura C.Y."/>
            <person name="Schneider R."/>
            <person name="Smith A.J."/>
            <person name="Vanacova S."/>
            <person name="Villalvazo M."/>
            <person name="Haas B.J."/>
            <person name="Pertea M."/>
            <person name="Feldblyum T.V."/>
            <person name="Utterback T.R."/>
            <person name="Shu C.L."/>
            <person name="Osoegawa K."/>
            <person name="de Jong P.J."/>
            <person name="Hrdy I."/>
            <person name="Horvathova L."/>
            <person name="Zubacova Z."/>
            <person name="Dolezal P."/>
            <person name="Malik S.B."/>
            <person name="Logsdon J.M. Jr."/>
            <person name="Henze K."/>
            <person name="Gupta A."/>
            <person name="Wang C.C."/>
            <person name="Dunne R.L."/>
            <person name="Upcroft J.A."/>
            <person name="Upcroft P."/>
            <person name="White O."/>
            <person name="Salzberg S.L."/>
            <person name="Tang P."/>
            <person name="Chiu C.-H."/>
            <person name="Lee Y.-S."/>
            <person name="Embley T.M."/>
            <person name="Coombs G.H."/>
            <person name="Mottram J.C."/>
            <person name="Tachezy J."/>
            <person name="Fraser-Liggett C.M."/>
            <person name="Johnson P.J."/>
        </authorList>
    </citation>
    <scope>NUCLEOTIDE SEQUENCE [LARGE SCALE GENOMIC DNA]</scope>
    <source>
        <strain evidence="1">G3</strain>
    </source>
</reference>
<evidence type="ECO:0000313" key="1">
    <source>
        <dbReference type="EMBL" id="EAX76543.1"/>
    </source>
</evidence>
<dbReference type="VEuPathDB" id="TrichDB:TVAG_505970"/>
<evidence type="ECO:0000313" key="2">
    <source>
        <dbReference type="Proteomes" id="UP000001542"/>
    </source>
</evidence>
<dbReference type="AlphaFoldDB" id="A2H224"/>
<organism evidence="1 2">
    <name type="scientific">Trichomonas vaginalis (strain ATCC PRA-98 / G3)</name>
    <dbReference type="NCBI Taxonomy" id="412133"/>
    <lineage>
        <taxon>Eukaryota</taxon>
        <taxon>Metamonada</taxon>
        <taxon>Parabasalia</taxon>
        <taxon>Trichomonadida</taxon>
        <taxon>Trichomonadidae</taxon>
        <taxon>Trichomonas</taxon>
    </lineage>
</organism>
<dbReference type="RefSeq" id="XP_001289473.1">
    <property type="nucleotide sequence ID" value="XM_001289472.1"/>
</dbReference>
<keyword evidence="2" id="KW-1185">Reference proteome</keyword>
<proteinExistence type="predicted"/>
<dbReference type="EMBL" id="DS124438">
    <property type="protein sequence ID" value="EAX76543.1"/>
    <property type="molecule type" value="Genomic_DNA"/>
</dbReference>
<dbReference type="Proteomes" id="UP000001542">
    <property type="component" value="Unassembled WGS sequence"/>
</dbReference>
<accession>A2H224</accession>
<dbReference type="VEuPathDB" id="TrichDB:TVAGG3_0657190"/>
<gene>
    <name evidence="1" type="ORF">TVAG_505970</name>
</gene>
<name>A2H224_TRIV3</name>
<dbReference type="InParanoid" id="A2H224"/>
<dbReference type="KEGG" id="tva:4733953"/>